<dbReference type="InterPro" id="IPR015919">
    <property type="entry name" value="Cadherin-like_sf"/>
</dbReference>
<evidence type="ECO:0000256" key="3">
    <source>
        <dbReference type="ARBA" id="ARBA00022692"/>
    </source>
</evidence>
<dbReference type="SUPFAM" id="SSF49313">
    <property type="entry name" value="Cadherin-like"/>
    <property type="match status" value="7"/>
</dbReference>
<dbReference type="FunFam" id="2.60.40.60:FF:000002">
    <property type="entry name" value="Protocadherin alpha 2"/>
    <property type="match status" value="1"/>
</dbReference>
<keyword evidence="16" id="KW-1185">Reference proteome</keyword>
<proteinExistence type="predicted"/>
<evidence type="ECO:0000313" key="16">
    <source>
        <dbReference type="Proteomes" id="UP000288216"/>
    </source>
</evidence>
<feature type="domain" description="Cadherin" evidence="14">
    <location>
        <begin position="708"/>
        <end position="807"/>
    </location>
</feature>
<dbReference type="PRINTS" id="PR00205">
    <property type="entry name" value="CADHERIN"/>
</dbReference>
<evidence type="ECO:0000313" key="15">
    <source>
        <dbReference type="EMBL" id="GCB62290.1"/>
    </source>
</evidence>
<dbReference type="PROSITE" id="PS50268">
    <property type="entry name" value="CADHERIN_2"/>
    <property type="match status" value="7"/>
</dbReference>
<feature type="domain" description="Cadherin" evidence="14">
    <location>
        <begin position="171"/>
        <end position="275"/>
    </location>
</feature>
<reference evidence="15 16" key="1">
    <citation type="journal article" date="2018" name="Nat. Ecol. Evol.">
        <title>Shark genomes provide insights into elasmobranch evolution and the origin of vertebrates.</title>
        <authorList>
            <person name="Hara Y"/>
            <person name="Yamaguchi K"/>
            <person name="Onimaru K"/>
            <person name="Kadota M"/>
            <person name="Koyanagi M"/>
            <person name="Keeley SD"/>
            <person name="Tatsumi K"/>
            <person name="Tanaka K"/>
            <person name="Motone F"/>
            <person name="Kageyama Y"/>
            <person name="Nozu R"/>
            <person name="Adachi N"/>
            <person name="Nishimura O"/>
            <person name="Nakagawa R"/>
            <person name="Tanegashima C"/>
            <person name="Kiyatake I"/>
            <person name="Matsumoto R"/>
            <person name="Murakumo K"/>
            <person name="Nishida K"/>
            <person name="Terakita A"/>
            <person name="Kuratani S"/>
            <person name="Sato K"/>
            <person name="Hyodo S Kuraku.S."/>
        </authorList>
    </citation>
    <scope>NUCLEOTIDE SEQUENCE [LARGE SCALE GENOMIC DNA]</scope>
</reference>
<evidence type="ECO:0000256" key="2">
    <source>
        <dbReference type="ARBA" id="ARBA00022475"/>
    </source>
</evidence>
<keyword evidence="5" id="KW-0677">Repeat</keyword>
<comment type="caution">
    <text evidence="15">The sequence shown here is derived from an EMBL/GenBank/DDBJ whole genome shotgun (WGS) entry which is preliminary data.</text>
</comment>
<dbReference type="FunFam" id="2.60.40.60:FF:000005">
    <property type="entry name" value="Protocadherin 9"/>
    <property type="match status" value="2"/>
</dbReference>
<evidence type="ECO:0000256" key="1">
    <source>
        <dbReference type="ARBA" id="ARBA00004251"/>
    </source>
</evidence>
<evidence type="ECO:0000256" key="7">
    <source>
        <dbReference type="ARBA" id="ARBA00022889"/>
    </source>
</evidence>
<feature type="domain" description="Cadherin" evidence="14">
    <location>
        <begin position="276"/>
        <end position="381"/>
    </location>
</feature>
<keyword evidence="10" id="KW-0325">Glycoprotein</keyword>
<keyword evidence="3 13" id="KW-0812">Transmembrane</keyword>
<gene>
    <name evidence="15" type="ORF">scyTo_0009497</name>
</gene>
<evidence type="ECO:0000256" key="5">
    <source>
        <dbReference type="ARBA" id="ARBA00022737"/>
    </source>
</evidence>
<name>A0A401NN43_SCYTO</name>
<evidence type="ECO:0000256" key="6">
    <source>
        <dbReference type="ARBA" id="ARBA00022837"/>
    </source>
</evidence>
<dbReference type="PROSITE" id="PS00232">
    <property type="entry name" value="CADHERIN_1"/>
    <property type="match status" value="2"/>
</dbReference>
<evidence type="ECO:0000256" key="13">
    <source>
        <dbReference type="SAM" id="Phobius"/>
    </source>
</evidence>
<dbReference type="GO" id="GO:0005886">
    <property type="term" value="C:plasma membrane"/>
    <property type="evidence" value="ECO:0007669"/>
    <property type="project" value="UniProtKB-SubCell"/>
</dbReference>
<dbReference type="Proteomes" id="UP000288216">
    <property type="component" value="Unassembled WGS sequence"/>
</dbReference>
<dbReference type="InterPro" id="IPR020894">
    <property type="entry name" value="Cadherin_CS"/>
</dbReference>
<keyword evidence="4" id="KW-0732">Signal</keyword>
<dbReference type="EMBL" id="BFAA01003889">
    <property type="protein sequence ID" value="GCB62290.1"/>
    <property type="molecule type" value="Genomic_DNA"/>
</dbReference>
<dbReference type="OMA" id="ISYIANQ"/>
<feature type="domain" description="Cadherin" evidence="14">
    <location>
        <begin position="490"/>
        <end position="593"/>
    </location>
</feature>
<keyword evidence="2" id="KW-1003">Cell membrane</keyword>
<dbReference type="Pfam" id="PF08266">
    <property type="entry name" value="Cadherin_2"/>
    <property type="match status" value="1"/>
</dbReference>
<dbReference type="PANTHER" id="PTHR24028:SF347">
    <property type="entry name" value="PROTOCADHERIN FAT 1-LIKE ISOFORM X1"/>
    <property type="match status" value="1"/>
</dbReference>
<dbReference type="STRING" id="75743.A0A401NN43"/>
<dbReference type="OrthoDB" id="6252479at2759"/>
<dbReference type="SMART" id="SM00112">
    <property type="entry name" value="CA"/>
    <property type="match status" value="7"/>
</dbReference>
<dbReference type="GO" id="GO:0005509">
    <property type="term" value="F:calcium ion binding"/>
    <property type="evidence" value="ECO:0007669"/>
    <property type="project" value="UniProtKB-UniRule"/>
</dbReference>
<dbReference type="InterPro" id="IPR050174">
    <property type="entry name" value="Protocadherin/Cadherin-CA"/>
</dbReference>
<evidence type="ECO:0000256" key="11">
    <source>
        <dbReference type="ARBA" id="ARBA00072296"/>
    </source>
</evidence>
<feature type="transmembrane region" description="Helical" evidence="13">
    <location>
        <begin position="842"/>
        <end position="865"/>
    </location>
</feature>
<dbReference type="CDD" id="cd11304">
    <property type="entry name" value="Cadherin_repeat"/>
    <property type="match status" value="7"/>
</dbReference>
<evidence type="ECO:0000256" key="12">
    <source>
        <dbReference type="PROSITE-ProRule" id="PRU00043"/>
    </source>
</evidence>
<dbReference type="FunFam" id="2.60.40.60:FF:000016">
    <property type="entry name" value="Protocadherin 9"/>
    <property type="match status" value="1"/>
</dbReference>
<dbReference type="Gene3D" id="2.60.40.60">
    <property type="entry name" value="Cadherins"/>
    <property type="match status" value="7"/>
</dbReference>
<dbReference type="FunFam" id="2.60.40.60:FF:000007">
    <property type="entry name" value="Protocadherin alpha 2"/>
    <property type="match status" value="1"/>
</dbReference>
<dbReference type="InterPro" id="IPR002126">
    <property type="entry name" value="Cadherin-like_dom"/>
</dbReference>
<keyword evidence="6 12" id="KW-0106">Calcium</keyword>
<protein>
    <recommendedName>
        <fullName evidence="11">Protocadherin-20</fullName>
    </recommendedName>
</protein>
<dbReference type="GO" id="GO:0007156">
    <property type="term" value="P:homophilic cell adhesion via plasma membrane adhesion molecules"/>
    <property type="evidence" value="ECO:0007669"/>
    <property type="project" value="InterPro"/>
</dbReference>
<dbReference type="Pfam" id="PF00028">
    <property type="entry name" value="Cadherin"/>
    <property type="match status" value="5"/>
</dbReference>
<feature type="domain" description="Cadherin" evidence="14">
    <location>
        <begin position="594"/>
        <end position="696"/>
    </location>
</feature>
<dbReference type="PANTHER" id="PTHR24028">
    <property type="entry name" value="CADHERIN-87A"/>
    <property type="match status" value="1"/>
</dbReference>
<feature type="domain" description="Cadherin" evidence="14">
    <location>
        <begin position="388"/>
        <end position="489"/>
    </location>
</feature>
<evidence type="ECO:0000256" key="8">
    <source>
        <dbReference type="ARBA" id="ARBA00022989"/>
    </source>
</evidence>
<dbReference type="InterPro" id="IPR013164">
    <property type="entry name" value="Cadherin_N"/>
</dbReference>
<evidence type="ECO:0000256" key="9">
    <source>
        <dbReference type="ARBA" id="ARBA00023136"/>
    </source>
</evidence>
<keyword evidence="7" id="KW-0130">Cell adhesion</keyword>
<keyword evidence="9 13" id="KW-0472">Membrane</keyword>
<dbReference type="AlphaFoldDB" id="A0A401NN43"/>
<accession>A0A401NN43</accession>
<evidence type="ECO:0000256" key="4">
    <source>
        <dbReference type="ARBA" id="ARBA00022729"/>
    </source>
</evidence>
<evidence type="ECO:0000259" key="14">
    <source>
        <dbReference type="PROSITE" id="PS50268"/>
    </source>
</evidence>
<comment type="subcellular location">
    <subcellularLocation>
        <location evidence="1">Cell membrane</location>
        <topology evidence="1">Single-pass type I membrane protein</topology>
    </subcellularLocation>
</comment>
<sequence length="900" mass="99988">MLKKNNAGHSSADQYAKRADTFHSMHLQHFAGSYIHECNLKLVYILLMMLCHKIHSHLATELEYKVQEGEDEGVYIGSIANDLPLPSDTDCDSLAYRFMKEMDYVTLNSESGELYTTKQRIDREALCPIEFHGTPCMQEVNVIILCVDQYLKMVKVKIVILDVNDNAPFFTQQVIKLSIPEDAPVGKSFGIDYFANDNDAGKNGIQNYYLENSQNVFHLKDGETPFIVVQQSLDREAKDLYEMKIVAVDGGLPPLSGTATLLINIQDVDDNCPVFNISEFDVQIPENMSSNGVVAQLHAVDADLGPNAEITYSYGNRVQDESKKLFTLDSATGLITFSGNRSPETSPEHKLTIIANSLGCKPTMVQITVSIVHSSKYSPKLEISYIANQADGVIYLKETAPENTPIALLEVTDPDHYLKGALYISGDVPFYLKAYGKSRNKHLVVTSQVLDHELQNQYEIVIKAGDPHTLHDLTIHVMVTDENDNSPQFYQSSFEAFIEENNAPGAFLLKMSATDADGGQNGEVVYHLGPDALPIFSIERSTGNLTVSITLDREKEKLYRFTVSASDQGVPPRKTDIIVTINVLDQNDNVPSFLTNDYTFFIPENFPRRGEIGVINVTDLDAGSNGNVTVSILNGSSNFLMDNTRGTLRCNSSVDREKNTMHIFWVEAVDGGKPSLSATAKITVFVLDINDNPPTVLLPQSNISWLLVPPNTPQGSAVAEIYAIDHDAGINAVMTYSIVGRNGPAPHVFGINTATGNITLQEKLLRKDYGLYQLLVKVSDLGQPQPLHSTVMVNLFVNETVSNKSYLEELVHRQTHFTEEEETEPNPCPLLQTLDIPCSPPIIPIAITMIIVSAIFFTIALCILLSMKKKSKRKELYIDAQIPLKINLDYYTKDWNDEQL</sequence>
<feature type="domain" description="Cadherin" evidence="14">
    <location>
        <begin position="58"/>
        <end position="170"/>
    </location>
</feature>
<organism evidence="15 16">
    <name type="scientific">Scyliorhinus torazame</name>
    <name type="common">Cloudy catshark</name>
    <name type="synonym">Catulus torazame</name>
    <dbReference type="NCBI Taxonomy" id="75743"/>
    <lineage>
        <taxon>Eukaryota</taxon>
        <taxon>Metazoa</taxon>
        <taxon>Chordata</taxon>
        <taxon>Craniata</taxon>
        <taxon>Vertebrata</taxon>
        <taxon>Chondrichthyes</taxon>
        <taxon>Elasmobranchii</taxon>
        <taxon>Galeomorphii</taxon>
        <taxon>Galeoidea</taxon>
        <taxon>Carcharhiniformes</taxon>
        <taxon>Scyliorhinidae</taxon>
        <taxon>Scyliorhinus</taxon>
    </lineage>
</organism>
<evidence type="ECO:0000256" key="10">
    <source>
        <dbReference type="ARBA" id="ARBA00023180"/>
    </source>
</evidence>
<keyword evidence="8 13" id="KW-1133">Transmembrane helix</keyword>